<name>A0ABV7ABC9_9RHOB</name>
<feature type="transmembrane region" description="Helical" evidence="1">
    <location>
        <begin position="103"/>
        <end position="122"/>
    </location>
</feature>
<comment type="caution">
    <text evidence="2">The sequence shown here is derived from an EMBL/GenBank/DDBJ whole genome shotgun (WGS) entry which is preliminary data.</text>
</comment>
<feature type="transmembrane region" description="Helical" evidence="1">
    <location>
        <begin position="134"/>
        <end position="155"/>
    </location>
</feature>
<keyword evidence="1" id="KW-0472">Membrane</keyword>
<accession>A0ABV7ABC9</accession>
<dbReference type="Proteomes" id="UP001595443">
    <property type="component" value="Unassembled WGS sequence"/>
</dbReference>
<keyword evidence="1" id="KW-0812">Transmembrane</keyword>
<dbReference type="InterPro" id="IPR018723">
    <property type="entry name" value="DUF2254_membrane"/>
</dbReference>
<dbReference type="EMBL" id="JBHRSK010000001">
    <property type="protein sequence ID" value="MFC2966586.1"/>
    <property type="molecule type" value="Genomic_DNA"/>
</dbReference>
<sequence>MISKWKWLLVQMGRKLWVRAALFALLGLVTVGLAWLLQHEIPAGIGAGLGADAVDAILGILASSMLAVTTFSLSIMVSALAGSAESATPRATALLLQDGTTQNVLATFLGAFLFSLVGIIALKAGVYTDGGRLVVFLATLAMVAIIVLTFLRWIAHLAGFGRMTDVAGRVESAAAKAMQTRLATPYLGGHPRRGSPPHGAWPVLADQVGYVRHLDTHALSELAEEAGLRLYVEVLPGAFVHPAAPLLWALGPRAEGLERKLAAAFTLGETRSFDQDPRFGLAVLAEIASRALSPAVNDPGTAIDILGRGLRVLAPWGARRRVDVLYPRLWVPEVVVGDLFEDFFRPIARDGAALVEVQIRLQKTLLALARIDPEDFAPAAARQSVEALERAEAALALEADRAVLRVLADKVAAVASRR</sequence>
<proteinExistence type="predicted"/>
<evidence type="ECO:0000313" key="3">
    <source>
        <dbReference type="Proteomes" id="UP001595443"/>
    </source>
</evidence>
<feature type="transmembrane region" description="Helical" evidence="1">
    <location>
        <begin position="57"/>
        <end position="82"/>
    </location>
</feature>
<evidence type="ECO:0000256" key="1">
    <source>
        <dbReference type="SAM" id="Phobius"/>
    </source>
</evidence>
<evidence type="ECO:0000313" key="2">
    <source>
        <dbReference type="EMBL" id="MFC2966586.1"/>
    </source>
</evidence>
<reference evidence="3" key="1">
    <citation type="journal article" date="2019" name="Int. J. Syst. Evol. Microbiol.">
        <title>The Global Catalogue of Microorganisms (GCM) 10K type strain sequencing project: providing services to taxonomists for standard genome sequencing and annotation.</title>
        <authorList>
            <consortium name="The Broad Institute Genomics Platform"/>
            <consortium name="The Broad Institute Genome Sequencing Center for Infectious Disease"/>
            <person name="Wu L."/>
            <person name="Ma J."/>
        </authorList>
    </citation>
    <scope>NUCLEOTIDE SEQUENCE [LARGE SCALE GENOMIC DNA]</scope>
    <source>
        <strain evidence="3">KCTC 62192</strain>
    </source>
</reference>
<gene>
    <name evidence="2" type="ORF">ACFOES_00615</name>
</gene>
<keyword evidence="3" id="KW-1185">Reference proteome</keyword>
<dbReference type="Pfam" id="PF10011">
    <property type="entry name" value="DUF2254"/>
    <property type="match status" value="1"/>
</dbReference>
<protein>
    <submittedName>
        <fullName evidence="2">DUF2254 domain-containing protein</fullName>
    </submittedName>
</protein>
<organism evidence="2 3">
    <name type="scientific">Acidimangrovimonas pyrenivorans</name>
    <dbReference type="NCBI Taxonomy" id="2030798"/>
    <lineage>
        <taxon>Bacteria</taxon>
        <taxon>Pseudomonadati</taxon>
        <taxon>Pseudomonadota</taxon>
        <taxon>Alphaproteobacteria</taxon>
        <taxon>Rhodobacterales</taxon>
        <taxon>Paracoccaceae</taxon>
        <taxon>Acidimangrovimonas</taxon>
    </lineage>
</organism>
<feature type="transmembrane region" description="Helical" evidence="1">
    <location>
        <begin position="16"/>
        <end position="37"/>
    </location>
</feature>
<keyword evidence="1" id="KW-1133">Transmembrane helix</keyword>
<dbReference type="RefSeq" id="WP_377830807.1">
    <property type="nucleotide sequence ID" value="NZ_JBHRSK010000001.1"/>
</dbReference>